<accession>A0A2B7WWY9</accession>
<reference evidence="1 2" key="1">
    <citation type="submission" date="2017-10" db="EMBL/GenBank/DDBJ databases">
        <title>Comparative genomics in systemic dimorphic fungi from Ajellomycetaceae.</title>
        <authorList>
            <person name="Munoz J.F."/>
            <person name="Mcewen J.G."/>
            <person name="Clay O.K."/>
            <person name="Cuomo C.A."/>
        </authorList>
    </citation>
    <scope>NUCLEOTIDE SEQUENCE [LARGE SCALE GENOMIC DNA]</scope>
    <source>
        <strain evidence="1 2">UAMH7299</strain>
    </source>
</reference>
<gene>
    <name evidence="1" type="ORF">AJ80_09016</name>
</gene>
<proteinExistence type="predicted"/>
<protein>
    <submittedName>
        <fullName evidence="1">Uncharacterized protein</fullName>
    </submittedName>
</protein>
<comment type="caution">
    <text evidence="1">The sequence shown here is derived from an EMBL/GenBank/DDBJ whole genome shotgun (WGS) entry which is preliminary data.</text>
</comment>
<evidence type="ECO:0000313" key="2">
    <source>
        <dbReference type="Proteomes" id="UP000224634"/>
    </source>
</evidence>
<dbReference type="EMBL" id="PDNA01000238">
    <property type="protein sequence ID" value="PGH01326.1"/>
    <property type="molecule type" value="Genomic_DNA"/>
</dbReference>
<sequence>MYFSSSNSLPVIGSVTKSSHLDNTDFYDMVASTPEASAILSAFGEVAYDSYIDYHLDSHGPPSGATGKGHSLDVPTIRYSLIKKIQALIPRLRRTSRIRVPGLVWRDKFRQPRPVLLVLPRAVLGEFVIRLWISYYAQIKTFPTSIFGINHQGRSGISDGSDQEKLSAP</sequence>
<dbReference type="Proteomes" id="UP000224634">
    <property type="component" value="Unassembled WGS sequence"/>
</dbReference>
<organism evidence="1 2">
    <name type="scientific">Polytolypa hystricis (strain UAMH7299)</name>
    <dbReference type="NCBI Taxonomy" id="1447883"/>
    <lineage>
        <taxon>Eukaryota</taxon>
        <taxon>Fungi</taxon>
        <taxon>Dikarya</taxon>
        <taxon>Ascomycota</taxon>
        <taxon>Pezizomycotina</taxon>
        <taxon>Eurotiomycetes</taxon>
        <taxon>Eurotiomycetidae</taxon>
        <taxon>Onygenales</taxon>
        <taxon>Onygenales incertae sedis</taxon>
        <taxon>Polytolypa</taxon>
    </lineage>
</organism>
<keyword evidence="2" id="KW-1185">Reference proteome</keyword>
<dbReference type="OrthoDB" id="4172622at2759"/>
<dbReference type="AlphaFoldDB" id="A0A2B7WWY9"/>
<evidence type="ECO:0000313" key="1">
    <source>
        <dbReference type="EMBL" id="PGH01326.1"/>
    </source>
</evidence>
<name>A0A2B7WWY9_POLH7</name>